<proteinExistence type="predicted"/>
<evidence type="ECO:0000313" key="1">
    <source>
        <dbReference type="EMBL" id="PKY44499.1"/>
    </source>
</evidence>
<protein>
    <submittedName>
        <fullName evidence="1">Uncharacterized protein</fullName>
    </submittedName>
</protein>
<name>A0A2I1GCZ3_9GLOM</name>
<comment type="caution">
    <text evidence="1">The sequence shown here is derived from an EMBL/GenBank/DDBJ whole genome shotgun (WGS) entry which is preliminary data.</text>
</comment>
<keyword evidence="2" id="KW-1185">Reference proteome</keyword>
<reference evidence="1 2" key="1">
    <citation type="submission" date="2015-10" db="EMBL/GenBank/DDBJ databases">
        <title>Genome analyses suggest a sexual origin of heterokaryosis in a supposedly ancient asexual fungus.</title>
        <authorList>
            <person name="Ropars J."/>
            <person name="Sedzielewska K."/>
            <person name="Noel J."/>
            <person name="Charron P."/>
            <person name="Farinelli L."/>
            <person name="Marton T."/>
            <person name="Kruger M."/>
            <person name="Pelin A."/>
            <person name="Brachmann A."/>
            <person name="Corradi N."/>
        </authorList>
    </citation>
    <scope>NUCLEOTIDE SEQUENCE [LARGE SCALE GENOMIC DNA]</scope>
    <source>
        <strain evidence="1 2">A4</strain>
    </source>
</reference>
<dbReference type="VEuPathDB" id="FungiDB:RhiirA1_464786"/>
<evidence type="ECO:0000313" key="2">
    <source>
        <dbReference type="Proteomes" id="UP000234323"/>
    </source>
</evidence>
<accession>A0A2I1GCZ3</accession>
<sequence>MTSVEADYESYLVENWTLILHLKEQNFKLNGGTDTIPIFPLQTHETQDFNKHFEHCVENDLFKMKHYESLVGDVTKKEFSMRPEFEIIGEESSGRADYAIKIQRSILKGYAQNIKRLESSHEMNKKRKRDDNDFKYLYRIITSPGKISQTSEVPLTIEFNKKALDKGSEEHQTLCNGVKKILGAINVPKGRVRSGFEVYSNST</sequence>
<organism evidence="1 2">
    <name type="scientific">Rhizophagus irregularis</name>
    <dbReference type="NCBI Taxonomy" id="588596"/>
    <lineage>
        <taxon>Eukaryota</taxon>
        <taxon>Fungi</taxon>
        <taxon>Fungi incertae sedis</taxon>
        <taxon>Mucoromycota</taxon>
        <taxon>Glomeromycotina</taxon>
        <taxon>Glomeromycetes</taxon>
        <taxon>Glomerales</taxon>
        <taxon>Glomeraceae</taxon>
        <taxon>Rhizophagus</taxon>
    </lineage>
</organism>
<gene>
    <name evidence="1" type="ORF">RhiirA4_419098</name>
</gene>
<dbReference type="AlphaFoldDB" id="A0A2I1GCZ3"/>
<dbReference type="Proteomes" id="UP000234323">
    <property type="component" value="Unassembled WGS sequence"/>
</dbReference>
<dbReference type="EMBL" id="LLXI01000326">
    <property type="protein sequence ID" value="PKY44499.1"/>
    <property type="molecule type" value="Genomic_DNA"/>
</dbReference>